<keyword evidence="5 6" id="KW-0238">DNA-binding</keyword>
<dbReference type="EMBL" id="NFIE01000007">
    <property type="protein sequence ID" value="OUN88987.1"/>
    <property type="molecule type" value="Genomic_DNA"/>
</dbReference>
<comment type="subcellular location">
    <subcellularLocation>
        <location evidence="6">Cytoplasm</location>
    </subcellularLocation>
</comment>
<dbReference type="GO" id="GO:0003677">
    <property type="term" value="F:DNA binding"/>
    <property type="evidence" value="ECO:0007669"/>
    <property type="project" value="UniProtKB-UniRule"/>
</dbReference>
<evidence type="ECO:0000256" key="6">
    <source>
        <dbReference type="HAMAP-Rule" id="MF_01894"/>
    </source>
</evidence>
<feature type="domain" description="RecF/RecN/SMC N-terminal" evidence="7">
    <location>
        <begin position="2"/>
        <end position="1161"/>
    </location>
</feature>
<evidence type="ECO:0000313" key="9">
    <source>
        <dbReference type="EMBL" id="OUN88987.1"/>
    </source>
</evidence>
<dbReference type="GO" id="GO:0016887">
    <property type="term" value="F:ATP hydrolysis activity"/>
    <property type="evidence" value="ECO:0007669"/>
    <property type="project" value="InterPro"/>
</dbReference>
<evidence type="ECO:0000259" key="7">
    <source>
        <dbReference type="Pfam" id="PF02463"/>
    </source>
</evidence>
<comment type="similarity">
    <text evidence="6">Belongs to the SMC family.</text>
</comment>
<keyword evidence="3 6" id="KW-0067">ATP-binding</keyword>
<feature type="coiled-coil region" evidence="6">
    <location>
        <begin position="705"/>
        <end position="844"/>
    </location>
</feature>
<name>A0A1Y3Y0H0_9ACTN</name>
<evidence type="ECO:0000256" key="4">
    <source>
        <dbReference type="ARBA" id="ARBA00023054"/>
    </source>
</evidence>
<dbReference type="Gene3D" id="1.20.1060.20">
    <property type="match status" value="1"/>
</dbReference>
<comment type="function">
    <text evidence="6">Required for chromosome condensation and partitioning.</text>
</comment>
<dbReference type="SUPFAM" id="SSF75553">
    <property type="entry name" value="Smc hinge domain"/>
    <property type="match status" value="1"/>
</dbReference>
<dbReference type="FunFam" id="3.40.50.300:FF:000984">
    <property type="entry name" value="Chromosome partition protein Smc"/>
    <property type="match status" value="1"/>
</dbReference>
<evidence type="ECO:0000256" key="5">
    <source>
        <dbReference type="ARBA" id="ARBA00023125"/>
    </source>
</evidence>
<dbReference type="PANTHER" id="PTHR43977">
    <property type="entry name" value="STRUCTURAL MAINTENANCE OF CHROMOSOMES PROTEIN 3"/>
    <property type="match status" value="1"/>
</dbReference>
<evidence type="ECO:0000256" key="2">
    <source>
        <dbReference type="ARBA" id="ARBA00022741"/>
    </source>
</evidence>
<dbReference type="InterPro" id="IPR003395">
    <property type="entry name" value="RecF/RecN/SMC_N"/>
</dbReference>
<dbReference type="RefSeq" id="WP_019238451.1">
    <property type="nucleotide sequence ID" value="NZ_CABKRW010000105.1"/>
</dbReference>
<keyword evidence="10" id="KW-1185">Reference proteome</keyword>
<dbReference type="Gene3D" id="3.40.50.300">
    <property type="entry name" value="P-loop containing nucleotide triphosphate hydrolases"/>
    <property type="match status" value="2"/>
</dbReference>
<feature type="domain" description="SMC hinge" evidence="8">
    <location>
        <begin position="521"/>
        <end position="628"/>
    </location>
</feature>
<gene>
    <name evidence="6" type="primary">smc</name>
    <name evidence="9" type="ORF">B5G02_04300</name>
</gene>
<comment type="subunit">
    <text evidence="6">Homodimer.</text>
</comment>
<accession>A0A1Y3Y0H0</accession>
<evidence type="ECO:0000259" key="8">
    <source>
        <dbReference type="Pfam" id="PF06470"/>
    </source>
</evidence>
<dbReference type="CDD" id="cd03278">
    <property type="entry name" value="ABC_SMC_barmotin"/>
    <property type="match status" value="1"/>
</dbReference>
<feature type="coiled-coil region" evidence="6">
    <location>
        <begin position="887"/>
        <end position="914"/>
    </location>
</feature>
<keyword evidence="4 6" id="KW-0175">Coiled coil</keyword>
<dbReference type="OrthoDB" id="9808768at2"/>
<evidence type="ECO:0000256" key="3">
    <source>
        <dbReference type="ARBA" id="ARBA00022840"/>
    </source>
</evidence>
<comment type="caution">
    <text evidence="9">The sequence shown here is derived from an EMBL/GenBank/DDBJ whole genome shotgun (WGS) entry which is preliminary data.</text>
</comment>
<dbReference type="GO" id="GO:0007059">
    <property type="term" value="P:chromosome segregation"/>
    <property type="evidence" value="ECO:0007669"/>
    <property type="project" value="UniProtKB-UniRule"/>
</dbReference>
<dbReference type="HAMAP" id="MF_01894">
    <property type="entry name" value="Smc_prok"/>
    <property type="match status" value="1"/>
</dbReference>
<dbReference type="NCBIfam" id="TIGR02168">
    <property type="entry name" value="SMC_prok_B"/>
    <property type="match status" value="1"/>
</dbReference>
<dbReference type="GO" id="GO:0005737">
    <property type="term" value="C:cytoplasm"/>
    <property type="evidence" value="ECO:0007669"/>
    <property type="project" value="UniProtKB-SubCell"/>
</dbReference>
<dbReference type="InterPro" id="IPR027417">
    <property type="entry name" value="P-loop_NTPase"/>
</dbReference>
<dbReference type="PIRSF" id="PIRSF005719">
    <property type="entry name" value="SMC"/>
    <property type="match status" value="1"/>
</dbReference>
<reference evidence="10" key="1">
    <citation type="submission" date="2017-04" db="EMBL/GenBank/DDBJ databases">
        <title>Function of individual gut microbiota members based on whole genome sequencing of pure cultures obtained from chicken caecum.</title>
        <authorList>
            <person name="Medvecky M."/>
            <person name="Cejkova D."/>
            <person name="Polansky O."/>
            <person name="Karasova D."/>
            <person name="Kubasova T."/>
            <person name="Cizek A."/>
            <person name="Rychlik I."/>
        </authorList>
    </citation>
    <scope>NUCLEOTIDE SEQUENCE [LARGE SCALE GENOMIC DNA]</scope>
    <source>
        <strain evidence="10">An5</strain>
    </source>
</reference>
<dbReference type="InterPro" id="IPR036277">
    <property type="entry name" value="SMC_hinge_sf"/>
</dbReference>
<dbReference type="Pfam" id="PF02463">
    <property type="entry name" value="SMC_N"/>
    <property type="match status" value="1"/>
</dbReference>
<dbReference type="GO" id="GO:0006260">
    <property type="term" value="P:DNA replication"/>
    <property type="evidence" value="ECO:0007669"/>
    <property type="project" value="UniProtKB-UniRule"/>
</dbReference>
<dbReference type="Gene3D" id="3.30.70.1620">
    <property type="match status" value="1"/>
</dbReference>
<protein>
    <recommendedName>
        <fullName evidence="6">Chromosome partition protein Smc</fullName>
    </recommendedName>
</protein>
<evidence type="ECO:0000313" key="10">
    <source>
        <dbReference type="Proteomes" id="UP000195781"/>
    </source>
</evidence>
<dbReference type="Gene3D" id="1.10.287.1490">
    <property type="match status" value="1"/>
</dbReference>
<dbReference type="AlphaFoldDB" id="A0A1Y3Y0H0"/>
<dbReference type="GO" id="GO:0005524">
    <property type="term" value="F:ATP binding"/>
    <property type="evidence" value="ECO:0007669"/>
    <property type="project" value="UniProtKB-UniRule"/>
</dbReference>
<keyword evidence="2 6" id="KW-0547">Nucleotide-binding</keyword>
<feature type="coiled-coil region" evidence="6">
    <location>
        <begin position="332"/>
        <end position="359"/>
    </location>
</feature>
<dbReference type="InterPro" id="IPR010935">
    <property type="entry name" value="SMC_hinge"/>
</dbReference>
<sequence>MYLKSLTLKGFKSFADRAHMSFEPGLTVIVGPNGSGKSNISDAILWVLGEQSAKQLRGQAMEDVIFSGSSARKPVGVAEVTLVLDNSDHVLPVDFNEVAITRRMYRSGESEYLINQSPCRLMDIQDILHDSGLGKDTHSIISQGKLDSILQSRPEERRALIEEAAGISKHKRRKERAARKIKSMDEHLTRARDISREITRQLRPLERQVDRARRHRDLTERANELTRILAVDELRRLRGEWEGCEHRAKECDAALELARFRLAEKERELEKLQVLLEEKGLFVGDLGEQRRRMQDIIGRLGSDMRLLEEKGHNMVSRLSEMRGTLSGSEHQRRRVSEDLEQARAALDEVRAALAVAEDDVAQLEPAARASHERRLELDERIATSTREQRQAQRAADDATLGLARAREALSNAELEDSMFASRLEQIQEGADNVRASLEARRRRIEELEELLASARADLDEARETSGSAERALEELRAKETEARGRLSEVRSELASLKRLDERMGESSALAAALARDDRLDVQARLGDVIEVPAELEELVEQLLASDVEALVFDNRERMRAAGEAGLCQEDVSGTATLIARDSAGAYAVPDAAGSRLLDLIRVREGYFEAVSSLLGHVYLVDSLVEALAAPVVPGVVYVSRDGARVGASGVVRLGKQADSSAGILERKRRIRELDDIEPDLSTVFDEASARVVEGQRALDVARAAERDAAGEIAQLEGELRSAREETGRLEQSLVSTQAEYSKLERRRAEVAEQARAAAPRAEELERARDEARAKAGELAQEIAEATDELDRLRREDAEAATKLGDARVRRAQASERVRSLEGRVPELERRLEGLDRRIRATTQAARSLEVLRLRVDPLHDRYTALSERATEWAARLRDQASLEEADSASLKKTIEDAKTEVAAAKAEVDEAMSAQSSVQVERGKLEVQVESAIQAITADGTTVLEEALMLPEPEDRDACMRELQDLVRQINNLGPVNQVAMEEYERLRERADYIAAQLADLEAARKSLTKISAAIDRKMRTAFLTTFEKVDENFREVFAMLFPGGQAHLEMTDPEHPSETGIEVVAQPRGKRITKMTLMSGGEKSLTALALLFAVYRTRTVPFYVLDEVEAALDDSNLSKLLDAIDVLRRSTQLLVVSHQRRTMEDADVLYGVSMQADGVSRVVSQKLDRATGKVVDA</sequence>
<proteinExistence type="inferred from homology"/>
<dbReference type="InterPro" id="IPR011890">
    <property type="entry name" value="SMC_prok"/>
</dbReference>
<evidence type="ECO:0000256" key="1">
    <source>
        <dbReference type="ARBA" id="ARBA00022490"/>
    </source>
</evidence>
<keyword evidence="1 6" id="KW-0963">Cytoplasm</keyword>
<dbReference type="Proteomes" id="UP000195781">
    <property type="component" value="Unassembled WGS sequence"/>
</dbReference>
<dbReference type="SUPFAM" id="SSF57997">
    <property type="entry name" value="Tropomyosin"/>
    <property type="match status" value="1"/>
</dbReference>
<comment type="domain">
    <text evidence="6">Contains large globular domains required for ATP hydrolysis at each terminus and a third globular domain forming a flexible hinge near the middle of the molecule. These domains are separated by coiled-coil structures.</text>
</comment>
<dbReference type="SUPFAM" id="SSF52540">
    <property type="entry name" value="P-loop containing nucleoside triphosphate hydrolases"/>
    <property type="match status" value="1"/>
</dbReference>
<dbReference type="GO" id="GO:0005694">
    <property type="term" value="C:chromosome"/>
    <property type="evidence" value="ECO:0007669"/>
    <property type="project" value="InterPro"/>
</dbReference>
<dbReference type="GO" id="GO:0030261">
    <property type="term" value="P:chromosome condensation"/>
    <property type="evidence" value="ECO:0007669"/>
    <property type="project" value="InterPro"/>
</dbReference>
<organism evidence="9 10">
    <name type="scientific">[Collinsella] massiliensis</name>
    <dbReference type="NCBI Taxonomy" id="1232426"/>
    <lineage>
        <taxon>Bacteria</taxon>
        <taxon>Bacillati</taxon>
        <taxon>Actinomycetota</taxon>
        <taxon>Coriobacteriia</taxon>
        <taxon>Coriobacteriales</taxon>
        <taxon>Coriobacteriaceae</taxon>
        <taxon>Enorma</taxon>
    </lineage>
</organism>
<dbReference type="GO" id="GO:0007062">
    <property type="term" value="P:sister chromatid cohesion"/>
    <property type="evidence" value="ECO:0007669"/>
    <property type="project" value="InterPro"/>
</dbReference>
<dbReference type="Pfam" id="PF06470">
    <property type="entry name" value="SMC_hinge"/>
    <property type="match status" value="1"/>
</dbReference>
<feature type="coiled-coil region" evidence="6">
    <location>
        <begin position="395"/>
        <end position="492"/>
    </location>
</feature>
<dbReference type="InterPro" id="IPR024704">
    <property type="entry name" value="SMC"/>
</dbReference>
<feature type="binding site" evidence="6">
    <location>
        <begin position="32"/>
        <end position="39"/>
    </location>
    <ligand>
        <name>ATP</name>
        <dbReference type="ChEBI" id="CHEBI:30616"/>
    </ligand>
</feature>